<dbReference type="Proteomes" id="UP000322051">
    <property type="component" value="Unassembled WGS sequence"/>
</dbReference>
<reference evidence="2 4" key="2">
    <citation type="submission" date="2019-12" db="EMBL/GenBank/DDBJ databases">
        <title>Complete Genome Sequences of Lactobacillus strains, C25 and P38, Isolated from Chicken Cecum.</title>
        <authorList>
            <person name="Hassan H.M."/>
            <person name="Mendoza M."/>
            <person name="Rezvani M."/>
            <person name="Koci M.D."/>
            <person name="Dickey A.N."/>
            <person name="Scholl E.H."/>
        </authorList>
    </citation>
    <scope>NUCLEOTIDE SEQUENCE [LARGE SCALE GENOMIC DNA]</scope>
    <source>
        <strain evidence="2 4">C25</strain>
        <plasmid evidence="2 4">unnamed</plasmid>
    </source>
</reference>
<organism evidence="1 3">
    <name type="scientific">Lactobacillus crispatus</name>
    <dbReference type="NCBI Taxonomy" id="47770"/>
    <lineage>
        <taxon>Bacteria</taxon>
        <taxon>Bacillati</taxon>
        <taxon>Bacillota</taxon>
        <taxon>Bacilli</taxon>
        <taxon>Lactobacillales</taxon>
        <taxon>Lactobacillaceae</taxon>
        <taxon>Lactobacillus</taxon>
    </lineage>
</organism>
<dbReference type="AlphaFoldDB" id="A0AAN6AFT5"/>
<evidence type="ECO:0000313" key="4">
    <source>
        <dbReference type="Proteomes" id="UP000464915"/>
    </source>
</evidence>
<keyword evidence="2" id="KW-0614">Plasmid</keyword>
<evidence type="ECO:0000313" key="3">
    <source>
        <dbReference type="Proteomes" id="UP000322051"/>
    </source>
</evidence>
<gene>
    <name evidence="1" type="ORF">F1C02_10225</name>
    <name evidence="2" type="ORF">GSR61_11110</name>
</gene>
<reference evidence="1 3" key="1">
    <citation type="submission" date="2019-09" db="EMBL/GenBank/DDBJ databases">
        <title>Comparative analysis of L. crispatus genomes revealed niche specific adaptation to different host and body sites.</title>
        <authorList>
            <person name="Pan M."/>
            <person name="Hidalgo-Cantabrana C."/>
            <person name="Barrangou R."/>
        </authorList>
    </citation>
    <scope>NUCLEOTIDE SEQUENCE [LARGE SCALE GENOMIC DNA]</scope>
    <source>
        <strain evidence="1 3">NCK973</strain>
    </source>
</reference>
<dbReference type="EMBL" id="VUAO01000039">
    <property type="protein sequence ID" value="KAA8796223.1"/>
    <property type="molecule type" value="Genomic_DNA"/>
</dbReference>
<sequence length="98" mass="11441">MEKYYVLCVENQEVFDLPDDYVGLFTNMKELIKYLINFSKSYEEEIEDVVDEYDEILVSVKRVIPDSPDNIDEADELTYTASQLNQGIRTGLAWPTDF</sequence>
<name>A0AAN6AFT5_9LACO</name>
<evidence type="ECO:0000313" key="1">
    <source>
        <dbReference type="EMBL" id="KAA8796223.1"/>
    </source>
</evidence>
<dbReference type="Proteomes" id="UP000464915">
    <property type="component" value="Plasmid unnamed"/>
</dbReference>
<evidence type="ECO:0000313" key="2">
    <source>
        <dbReference type="EMBL" id="QHQ69127.1"/>
    </source>
</evidence>
<protein>
    <submittedName>
        <fullName evidence="1">Uncharacterized protein</fullName>
    </submittedName>
</protein>
<proteinExistence type="predicted"/>
<geneLocation type="plasmid" evidence="2 4">
    <name>unnamed</name>
</geneLocation>
<dbReference type="RefSeq" id="WP_065989147.1">
    <property type="nucleotide sequence ID" value="NZ_CP047143.1"/>
</dbReference>
<accession>A0AAN6AFT5</accession>
<dbReference type="EMBL" id="CP047143">
    <property type="protein sequence ID" value="QHQ69127.1"/>
    <property type="molecule type" value="Genomic_DNA"/>
</dbReference>